<evidence type="ECO:0000256" key="1">
    <source>
        <dbReference type="SAM" id="MobiDB-lite"/>
    </source>
</evidence>
<dbReference type="InterPro" id="IPR002035">
    <property type="entry name" value="VWF_A"/>
</dbReference>
<organism evidence="4 5">
    <name type="scientific">Bacillus weihaiensis</name>
    <dbReference type="NCBI Taxonomy" id="1547283"/>
    <lineage>
        <taxon>Bacteria</taxon>
        <taxon>Bacillati</taxon>
        <taxon>Bacillota</taxon>
        <taxon>Bacilli</taxon>
        <taxon>Bacillales</taxon>
        <taxon>Bacillaceae</taxon>
        <taxon>Bacillus</taxon>
    </lineage>
</organism>
<dbReference type="PANTHER" id="PTHR10579">
    <property type="entry name" value="CALCIUM-ACTIVATED CHLORIDE CHANNEL REGULATOR"/>
    <property type="match status" value="1"/>
</dbReference>
<keyword evidence="2" id="KW-0732">Signal</keyword>
<evidence type="ECO:0000313" key="5">
    <source>
        <dbReference type="Proteomes" id="UP000181936"/>
    </source>
</evidence>
<accession>A0A1L3MPH5</accession>
<dbReference type="Gene3D" id="3.40.50.410">
    <property type="entry name" value="von Willebrand factor, type A domain"/>
    <property type="match status" value="1"/>
</dbReference>
<dbReference type="PANTHER" id="PTHR10579:SF166">
    <property type="entry name" value="VWFA DOMAIN-CONTAINING PROTEIN"/>
    <property type="match status" value="1"/>
</dbReference>
<evidence type="ECO:0000259" key="3">
    <source>
        <dbReference type="PROSITE" id="PS50234"/>
    </source>
</evidence>
<dbReference type="EMBL" id="CP016020">
    <property type="protein sequence ID" value="APH04212.1"/>
    <property type="molecule type" value="Genomic_DNA"/>
</dbReference>
<dbReference type="SMART" id="SM00327">
    <property type="entry name" value="VWA"/>
    <property type="match status" value="1"/>
</dbReference>
<dbReference type="KEGG" id="bwh:A9C19_05355"/>
<name>A0A1L3MPH5_9BACI</name>
<keyword evidence="5" id="KW-1185">Reference proteome</keyword>
<feature type="signal peptide" evidence="2">
    <location>
        <begin position="1"/>
        <end position="24"/>
    </location>
</feature>
<dbReference type="SUPFAM" id="SSF53300">
    <property type="entry name" value="vWA-like"/>
    <property type="match status" value="1"/>
</dbReference>
<feature type="domain" description="VWFA" evidence="3">
    <location>
        <begin position="74"/>
        <end position="353"/>
    </location>
</feature>
<proteinExistence type="predicted"/>
<dbReference type="Proteomes" id="UP000181936">
    <property type="component" value="Chromosome"/>
</dbReference>
<dbReference type="Pfam" id="PF13519">
    <property type="entry name" value="VWA_2"/>
    <property type="match status" value="1"/>
</dbReference>
<dbReference type="RefSeq" id="WP_072579005.1">
    <property type="nucleotide sequence ID" value="NZ_CP016020.1"/>
</dbReference>
<reference evidence="4 5" key="1">
    <citation type="journal article" date="2016" name="Sci. Rep.">
        <title>Complete genome sequence and transcriptomic analysis of a novel marine strain Bacillus weihaiensis reveals the mechanism of brown algae degradation.</title>
        <authorList>
            <person name="Zhu Y."/>
            <person name="Chen P."/>
            <person name="Bao Y."/>
            <person name="Men Y."/>
            <person name="Zeng Y."/>
            <person name="Yang J."/>
            <person name="Sun J."/>
            <person name="Sun Y."/>
        </authorList>
    </citation>
    <scope>NUCLEOTIDE SEQUENCE [LARGE SCALE GENOMIC DNA]</scope>
    <source>
        <strain evidence="4 5">Alg07</strain>
    </source>
</reference>
<evidence type="ECO:0000256" key="2">
    <source>
        <dbReference type="SAM" id="SignalP"/>
    </source>
</evidence>
<dbReference type="InterPro" id="IPR036465">
    <property type="entry name" value="vWFA_dom_sf"/>
</dbReference>
<protein>
    <recommendedName>
        <fullName evidence="3">VWFA domain-containing protein</fullName>
    </recommendedName>
</protein>
<dbReference type="STRING" id="1547283.A9C19_05355"/>
<dbReference type="OrthoDB" id="38701at2"/>
<feature type="region of interest" description="Disordered" evidence="1">
    <location>
        <begin position="548"/>
        <end position="567"/>
    </location>
</feature>
<gene>
    <name evidence="4" type="ORF">A9C19_05355</name>
</gene>
<dbReference type="PROSITE" id="PS50234">
    <property type="entry name" value="VWFA"/>
    <property type="match status" value="1"/>
</dbReference>
<sequence>MMKRLFTIFLVSLLVIQFIPLNKASATVNGLSINATVNGKQSLEIGDDGTVTTNVSFNLEPKGTATSNERKPMDVVIVFDKSGSMAEVVSGGKTKLQLAKEAVEQAMNTFKKNSKNNQDRYGIVAFDSGVNSSYTISTLQTNPDTITNKIKNVPAEGGTNYTEALKIAENILLNSTNRSARDQYIIFMTDGQATNSSKVESISGSYYKLINAADYYNMYGYFAYYNKYFAGHLVSVAGTSYIISDTRSTINGKKTVHYDSNGNRNVKVIEHNNSYYFHSKENPSVPSDIKNHARDQAQSIANNKMTLLSIGFGEQSQLDMNLLTELSSKSNGKAERASGENIVDIFKDISDNISAEYPSLSNGFIKFTLPAGVTVQQNDSVSIIKENNKDVVYMNLNNIKFNPNPPSKGDPSLSYSLPLIFTQPGNYQFTFDVVYNSGAVKVEGLRYVTEVIVPLKSIGFTQRTLTLEIGQKVNISSYMSFNPINATNKLIREIKNDFSTPINPIVISKENGDWYITAKEIGYTEVKAVADFKHPSIVSEPLTVVVKRESTDPDTGDNDGTESFGKW</sequence>
<dbReference type="InterPro" id="IPR051266">
    <property type="entry name" value="CLCR"/>
</dbReference>
<dbReference type="CDD" id="cd00198">
    <property type="entry name" value="vWFA"/>
    <property type="match status" value="1"/>
</dbReference>
<evidence type="ECO:0000313" key="4">
    <source>
        <dbReference type="EMBL" id="APH04212.1"/>
    </source>
</evidence>
<dbReference type="AlphaFoldDB" id="A0A1L3MPH5"/>
<feature type="chain" id="PRO_5039178544" description="VWFA domain-containing protein" evidence="2">
    <location>
        <begin position="25"/>
        <end position="567"/>
    </location>
</feature>